<gene>
    <name evidence="2" type="ORF">CcCBS67573_g04450</name>
</gene>
<dbReference type="EMBL" id="QEAP01000134">
    <property type="protein sequence ID" value="TPX74269.1"/>
    <property type="molecule type" value="Genomic_DNA"/>
</dbReference>
<dbReference type="Pfam" id="PF07956">
    <property type="entry name" value="DUF1690"/>
    <property type="match status" value="1"/>
</dbReference>
<evidence type="ECO:0000313" key="2">
    <source>
        <dbReference type="EMBL" id="TPX74269.1"/>
    </source>
</evidence>
<dbReference type="AlphaFoldDB" id="A0A507FD47"/>
<feature type="compositionally biased region" description="Polar residues" evidence="1">
    <location>
        <begin position="1"/>
        <end position="13"/>
    </location>
</feature>
<evidence type="ECO:0000256" key="1">
    <source>
        <dbReference type="SAM" id="MobiDB-lite"/>
    </source>
</evidence>
<evidence type="ECO:0000313" key="3">
    <source>
        <dbReference type="Proteomes" id="UP000320333"/>
    </source>
</evidence>
<protein>
    <recommendedName>
        <fullName evidence="4">Altered inheritance of mitochondria protein 13, mitochondrial</fullName>
    </recommendedName>
</protein>
<keyword evidence="3" id="KW-1185">Reference proteome</keyword>
<dbReference type="InterPro" id="IPR012471">
    <property type="entry name" value="DUF1690"/>
</dbReference>
<accession>A0A507FD47</accession>
<sequence length="149" mass="16715">MGNASSQQATTTVEFKRNESNGPVTVSMTPNMLRSLRGLAPEASVKGKQSLDDVVRAKVDRELELQKQRKLNYEKMNAEILLRDADDLLRRQKIAPLPAVKDEIIVKEKALVACYKSNPNRSLDCWKEVEDLKAAVLKAQRDFFVNASA</sequence>
<proteinExistence type="predicted"/>
<dbReference type="Proteomes" id="UP000320333">
    <property type="component" value="Unassembled WGS sequence"/>
</dbReference>
<organism evidence="2 3">
    <name type="scientific">Chytriomyces confervae</name>
    <dbReference type="NCBI Taxonomy" id="246404"/>
    <lineage>
        <taxon>Eukaryota</taxon>
        <taxon>Fungi</taxon>
        <taxon>Fungi incertae sedis</taxon>
        <taxon>Chytridiomycota</taxon>
        <taxon>Chytridiomycota incertae sedis</taxon>
        <taxon>Chytridiomycetes</taxon>
        <taxon>Chytridiales</taxon>
        <taxon>Chytriomycetaceae</taxon>
        <taxon>Chytriomyces</taxon>
    </lineage>
</organism>
<name>A0A507FD47_9FUNG</name>
<comment type="caution">
    <text evidence="2">The sequence shown here is derived from an EMBL/GenBank/DDBJ whole genome shotgun (WGS) entry which is preliminary data.</text>
</comment>
<reference evidence="2 3" key="1">
    <citation type="journal article" date="2019" name="Sci. Rep.">
        <title>Comparative genomics of chytrid fungi reveal insights into the obligate biotrophic and pathogenic lifestyle of Synchytrium endobioticum.</title>
        <authorList>
            <person name="van de Vossenberg B.T.L.H."/>
            <person name="Warris S."/>
            <person name="Nguyen H.D.T."/>
            <person name="van Gent-Pelzer M.P.E."/>
            <person name="Joly D.L."/>
            <person name="van de Geest H.C."/>
            <person name="Bonants P.J.M."/>
            <person name="Smith D.S."/>
            <person name="Levesque C.A."/>
            <person name="van der Lee T.A.J."/>
        </authorList>
    </citation>
    <scope>NUCLEOTIDE SEQUENCE [LARGE SCALE GENOMIC DNA]</scope>
    <source>
        <strain evidence="2 3">CBS 675.73</strain>
    </source>
</reference>
<dbReference type="OrthoDB" id="5544375at2759"/>
<feature type="region of interest" description="Disordered" evidence="1">
    <location>
        <begin position="1"/>
        <end position="24"/>
    </location>
</feature>
<evidence type="ECO:0008006" key="4">
    <source>
        <dbReference type="Google" id="ProtNLM"/>
    </source>
</evidence>